<dbReference type="EMBL" id="CAWUPB010000994">
    <property type="protein sequence ID" value="CAK7335427.1"/>
    <property type="molecule type" value="Genomic_DNA"/>
</dbReference>
<sequence length="112" mass="12459">MRKGMKSYVKKGDGHATHTYIIKESRKGVGRSYVRKNYTETSIIIISTYPFLLQASNSSLAQIEQGSNSRPQEIIAVEQPSAFLSPHAVSEGSFEFIATHPGVIEVFQDKIQ</sequence>
<keyword evidence="2" id="KW-1185">Reference proteome</keyword>
<accession>A0AAV1RJ89</accession>
<evidence type="ECO:0000313" key="2">
    <source>
        <dbReference type="Proteomes" id="UP001314170"/>
    </source>
</evidence>
<comment type="caution">
    <text evidence="1">The sequence shown here is derived from an EMBL/GenBank/DDBJ whole genome shotgun (WGS) entry which is preliminary data.</text>
</comment>
<evidence type="ECO:0000313" key="1">
    <source>
        <dbReference type="EMBL" id="CAK7335427.1"/>
    </source>
</evidence>
<gene>
    <name evidence="1" type="ORF">DCAF_LOCUS10419</name>
</gene>
<name>A0AAV1RJ89_9ROSI</name>
<dbReference type="AlphaFoldDB" id="A0AAV1RJ89"/>
<proteinExistence type="predicted"/>
<reference evidence="1 2" key="1">
    <citation type="submission" date="2024-01" db="EMBL/GenBank/DDBJ databases">
        <authorList>
            <person name="Waweru B."/>
        </authorList>
    </citation>
    <scope>NUCLEOTIDE SEQUENCE [LARGE SCALE GENOMIC DNA]</scope>
</reference>
<dbReference type="Proteomes" id="UP001314170">
    <property type="component" value="Unassembled WGS sequence"/>
</dbReference>
<protein>
    <submittedName>
        <fullName evidence="1">Uncharacterized protein</fullName>
    </submittedName>
</protein>
<organism evidence="1 2">
    <name type="scientific">Dovyalis caffra</name>
    <dbReference type="NCBI Taxonomy" id="77055"/>
    <lineage>
        <taxon>Eukaryota</taxon>
        <taxon>Viridiplantae</taxon>
        <taxon>Streptophyta</taxon>
        <taxon>Embryophyta</taxon>
        <taxon>Tracheophyta</taxon>
        <taxon>Spermatophyta</taxon>
        <taxon>Magnoliopsida</taxon>
        <taxon>eudicotyledons</taxon>
        <taxon>Gunneridae</taxon>
        <taxon>Pentapetalae</taxon>
        <taxon>rosids</taxon>
        <taxon>fabids</taxon>
        <taxon>Malpighiales</taxon>
        <taxon>Salicaceae</taxon>
        <taxon>Flacourtieae</taxon>
        <taxon>Dovyalis</taxon>
    </lineage>
</organism>